<evidence type="ECO:0000256" key="2">
    <source>
        <dbReference type="ARBA" id="ARBA00022475"/>
    </source>
</evidence>
<dbReference type="AlphaFoldDB" id="A0A7H0H5W1"/>
<reference evidence="11 12" key="1">
    <citation type="submission" date="2020-08" db="EMBL/GenBank/DDBJ databases">
        <title>Genome sequence of Tessaracoccus defluvii JCM 17540T.</title>
        <authorList>
            <person name="Hyun D.-W."/>
            <person name="Bae J.-W."/>
        </authorList>
    </citation>
    <scope>NUCLEOTIDE SEQUENCE [LARGE SCALE GENOMIC DNA]</scope>
    <source>
        <strain evidence="11 12">JCM 17540</strain>
    </source>
</reference>
<evidence type="ECO:0000313" key="12">
    <source>
        <dbReference type="Proteomes" id="UP000516117"/>
    </source>
</evidence>
<feature type="transmembrane region" description="Helical" evidence="10">
    <location>
        <begin position="33"/>
        <end position="56"/>
    </location>
</feature>
<keyword evidence="2 10" id="KW-1003">Cell membrane</keyword>
<feature type="transmembrane region" description="Helical" evidence="10">
    <location>
        <begin position="88"/>
        <end position="110"/>
    </location>
</feature>
<keyword evidence="6" id="KW-0407">Ion channel</keyword>
<sequence length="121" mass="12528">MEQWWKRAGVIFAGGAVGTACRALLLHALDQQTVALAVVNLTGCLLIGVVSGWWGARTSLLRLFLAVGGVGAFTSWSSLALQGIQDPVATVVVVVEALAGVGAAGLGHLLGARTQRRRRPA</sequence>
<dbReference type="Proteomes" id="UP000516117">
    <property type="component" value="Chromosome"/>
</dbReference>
<evidence type="ECO:0000256" key="8">
    <source>
        <dbReference type="ARBA" id="ARBA00035585"/>
    </source>
</evidence>
<accession>A0A7H0H5W1</accession>
<evidence type="ECO:0000313" key="11">
    <source>
        <dbReference type="EMBL" id="QNP55927.1"/>
    </source>
</evidence>
<dbReference type="PROSITE" id="PS51257">
    <property type="entry name" value="PROKAR_LIPOPROTEIN"/>
    <property type="match status" value="1"/>
</dbReference>
<evidence type="ECO:0000256" key="7">
    <source>
        <dbReference type="ARBA" id="ARBA00035120"/>
    </source>
</evidence>
<proteinExistence type="inferred from homology"/>
<evidence type="ECO:0000256" key="5">
    <source>
        <dbReference type="ARBA" id="ARBA00023136"/>
    </source>
</evidence>
<evidence type="ECO:0000256" key="10">
    <source>
        <dbReference type="RuleBase" id="RU004340"/>
    </source>
</evidence>
<keyword evidence="3 10" id="KW-0812">Transmembrane</keyword>
<keyword evidence="4 10" id="KW-1133">Transmembrane helix</keyword>
<evidence type="ECO:0000256" key="6">
    <source>
        <dbReference type="ARBA" id="ARBA00023303"/>
    </source>
</evidence>
<dbReference type="Pfam" id="PF02537">
    <property type="entry name" value="CRCB"/>
    <property type="match status" value="1"/>
</dbReference>
<name>A0A7H0H5W1_9ACTN</name>
<evidence type="ECO:0000256" key="1">
    <source>
        <dbReference type="ARBA" id="ARBA00004651"/>
    </source>
</evidence>
<keyword evidence="6" id="KW-0813">Transport</keyword>
<feature type="transmembrane region" description="Helical" evidence="10">
    <location>
        <begin position="63"/>
        <end position="82"/>
    </location>
</feature>
<evidence type="ECO:0000256" key="3">
    <source>
        <dbReference type="ARBA" id="ARBA00022692"/>
    </source>
</evidence>
<organism evidence="11 12">
    <name type="scientific">Tessaracoccus defluvii</name>
    <dbReference type="NCBI Taxonomy" id="1285901"/>
    <lineage>
        <taxon>Bacteria</taxon>
        <taxon>Bacillati</taxon>
        <taxon>Actinomycetota</taxon>
        <taxon>Actinomycetes</taxon>
        <taxon>Propionibacteriales</taxon>
        <taxon>Propionibacteriaceae</taxon>
        <taxon>Tessaracoccus</taxon>
    </lineage>
</organism>
<protein>
    <recommendedName>
        <fullName evidence="10">Fluoride-specific ion channel</fullName>
    </recommendedName>
</protein>
<dbReference type="KEGG" id="tdf:H9L22_17840"/>
<comment type="similarity">
    <text evidence="7 10">Belongs to the fluoride channel Fluc/FEX (TC 1.A.43) family.</text>
</comment>
<dbReference type="InterPro" id="IPR003691">
    <property type="entry name" value="FluC"/>
</dbReference>
<dbReference type="GO" id="GO:0034220">
    <property type="term" value="P:monoatomic ion transmembrane transport"/>
    <property type="evidence" value="ECO:0007669"/>
    <property type="project" value="UniProtKB-KW"/>
</dbReference>
<gene>
    <name evidence="11" type="ORF">H9L22_17840</name>
</gene>
<comment type="function">
    <text evidence="9">Fluoride-specific ion channel. Important for reducing fluoride concentration in the cell, thus reducing its toxicity.</text>
</comment>
<keyword evidence="6" id="KW-0406">Ion transport</keyword>
<comment type="subcellular location">
    <subcellularLocation>
        <location evidence="1">Cell membrane</location>
        <topology evidence="1">Multi-pass membrane protein</topology>
    </subcellularLocation>
</comment>
<dbReference type="GO" id="GO:0005886">
    <property type="term" value="C:plasma membrane"/>
    <property type="evidence" value="ECO:0007669"/>
    <property type="project" value="UniProtKB-SubCell"/>
</dbReference>
<comment type="catalytic activity">
    <reaction evidence="8">
        <text>fluoride(in) = fluoride(out)</text>
        <dbReference type="Rhea" id="RHEA:76159"/>
        <dbReference type="ChEBI" id="CHEBI:17051"/>
    </reaction>
    <physiologicalReaction direction="left-to-right" evidence="8">
        <dbReference type="Rhea" id="RHEA:76160"/>
    </physiologicalReaction>
</comment>
<evidence type="ECO:0000256" key="4">
    <source>
        <dbReference type="ARBA" id="ARBA00022989"/>
    </source>
</evidence>
<evidence type="ECO:0000256" key="9">
    <source>
        <dbReference type="ARBA" id="ARBA00049940"/>
    </source>
</evidence>
<dbReference type="EMBL" id="CP060789">
    <property type="protein sequence ID" value="QNP55927.1"/>
    <property type="molecule type" value="Genomic_DNA"/>
</dbReference>
<dbReference type="RefSeq" id="WP_187721047.1">
    <property type="nucleotide sequence ID" value="NZ_BAABBL010000017.1"/>
</dbReference>
<keyword evidence="12" id="KW-1185">Reference proteome</keyword>
<keyword evidence="5 10" id="KW-0472">Membrane</keyword>